<evidence type="ECO:0000313" key="3">
    <source>
        <dbReference type="Proteomes" id="UP000231292"/>
    </source>
</evidence>
<name>A0A2G9YKF6_9BACT</name>
<dbReference type="NCBIfam" id="NF037962">
    <property type="entry name" value="arsenic_eff"/>
    <property type="match status" value="1"/>
</dbReference>
<dbReference type="Proteomes" id="UP000231292">
    <property type="component" value="Unassembled WGS sequence"/>
</dbReference>
<dbReference type="Pfam" id="PF11449">
    <property type="entry name" value="ArsP_2"/>
    <property type="match status" value="2"/>
</dbReference>
<feature type="transmembrane region" description="Helical" evidence="1">
    <location>
        <begin position="276"/>
        <end position="294"/>
    </location>
</feature>
<evidence type="ECO:0000256" key="1">
    <source>
        <dbReference type="SAM" id="Phobius"/>
    </source>
</evidence>
<evidence type="ECO:0008006" key="4">
    <source>
        <dbReference type="Google" id="ProtNLM"/>
    </source>
</evidence>
<comment type="caution">
    <text evidence="2">The sequence shown here is derived from an EMBL/GenBank/DDBJ whole genome shotgun (WGS) entry which is preliminary data.</text>
</comment>
<feature type="transmembrane region" description="Helical" evidence="1">
    <location>
        <begin position="216"/>
        <end position="238"/>
    </location>
</feature>
<dbReference type="AlphaFoldDB" id="A0A2G9YKF6"/>
<feature type="transmembrane region" description="Helical" evidence="1">
    <location>
        <begin position="170"/>
        <end position="196"/>
    </location>
</feature>
<feature type="transmembrane region" description="Helical" evidence="1">
    <location>
        <begin position="12"/>
        <end position="31"/>
    </location>
</feature>
<keyword evidence="1" id="KW-1133">Transmembrane helix</keyword>
<gene>
    <name evidence="2" type="ORF">COX41_05250</name>
</gene>
<reference evidence="2 3" key="1">
    <citation type="submission" date="2017-09" db="EMBL/GenBank/DDBJ databases">
        <title>Depth-based differentiation of microbial function through sediment-hosted aquifers and enrichment of novel symbionts in the deep terrestrial subsurface.</title>
        <authorList>
            <person name="Probst A.J."/>
            <person name="Ladd B."/>
            <person name="Jarett J.K."/>
            <person name="Geller-Mcgrath D.E."/>
            <person name="Sieber C.M."/>
            <person name="Emerson J.B."/>
            <person name="Anantharaman K."/>
            <person name="Thomas B.C."/>
            <person name="Malmstrom R."/>
            <person name="Stieglmeier M."/>
            <person name="Klingl A."/>
            <person name="Woyke T."/>
            <person name="Ryan C.M."/>
            <person name="Banfield J.F."/>
        </authorList>
    </citation>
    <scope>NUCLEOTIDE SEQUENCE [LARGE SCALE GENOMIC DNA]</scope>
    <source>
        <strain evidence="2">CG23_combo_of_CG06-09_8_20_14_all_41_10</strain>
    </source>
</reference>
<keyword evidence="1" id="KW-0812">Transmembrane</keyword>
<sequence>MNLLMDALFDTVKLLPLLAAVYFLVSFIEYYCGERMGDFLAHFNMFGPVIGALFGCIPQCGFSVLAAALYVKRIVSVGTLLAVFISTSDEAVPILLSIPDKVHLVGTLILIKVTIAIIAGMAIDFILRSRRAIKLGQTVSARANYEDVIMGHSGCCAHDVDKKRSKIKSLLIHPLWHTAKIFVFLLVLSIILNFTLNKIGEERIGTVFLNGTVFQPLLASIIGLIPNCFASVLLAGLFVKGTISFGSMVAGLCSGAGLGMLVFIKENKNLKDTFFIIGLLAGVSSLAGVVIQMIKK</sequence>
<dbReference type="EMBL" id="PCRK01000130">
    <property type="protein sequence ID" value="PIP19011.1"/>
    <property type="molecule type" value="Genomic_DNA"/>
</dbReference>
<proteinExistence type="predicted"/>
<organism evidence="2 3">
    <name type="scientific">Candidatus Sherwoodlollariibacterium unditelluris</name>
    <dbReference type="NCBI Taxonomy" id="1974757"/>
    <lineage>
        <taxon>Bacteria</taxon>
        <taxon>Pseudomonadati</taxon>
        <taxon>Candidatus Omnitrophota</taxon>
        <taxon>Candidatus Sherwoodlollariibacterium</taxon>
    </lineage>
</organism>
<feature type="transmembrane region" description="Helical" evidence="1">
    <location>
        <begin position="43"/>
        <end position="70"/>
    </location>
</feature>
<dbReference type="InterPro" id="IPR021552">
    <property type="entry name" value="ArsP_2"/>
</dbReference>
<feature type="transmembrane region" description="Helical" evidence="1">
    <location>
        <begin position="104"/>
        <end position="127"/>
    </location>
</feature>
<keyword evidence="1" id="KW-0472">Membrane</keyword>
<feature type="transmembrane region" description="Helical" evidence="1">
    <location>
        <begin position="245"/>
        <end position="264"/>
    </location>
</feature>
<accession>A0A2G9YKF6</accession>
<protein>
    <recommendedName>
        <fullName evidence="4">Permease</fullName>
    </recommendedName>
</protein>
<evidence type="ECO:0000313" key="2">
    <source>
        <dbReference type="EMBL" id="PIP19011.1"/>
    </source>
</evidence>